<sequence length="281" mass="30682">MSRWLSVILPAHDEAEWIGACARSVLASDPLPRGWRGEVLVVANGCSDDTAARARAFADQAAARGWDWQVLELAEGGKLGALTAGDAAARGELRAYLDADVQLDPALLARLVAALETEAPRYASGAPRVARAKSPITRLYARFWQGLPFVTTGVPGFGLFAVNTAGRARWGDWPDIISDDTFVRLSFTPQERLRVEAGYDWPMVEGFANLVRVRRRQDAGVAEVARLYPHLMKNDDTPGLGLGGLLGHLLRDPLGFAVYATVAIAVRTPLYRPRSHWDRGR</sequence>
<evidence type="ECO:0000256" key="3">
    <source>
        <dbReference type="ARBA" id="ARBA00022679"/>
    </source>
</evidence>
<dbReference type="AlphaFoldDB" id="A0A850LDH4"/>
<accession>A0A850LDH4</accession>
<protein>
    <submittedName>
        <fullName evidence="9">Glycosyltransferase family 2 protein</fullName>
    </submittedName>
</protein>
<name>A0A850LDH4_9RHOB</name>
<gene>
    <name evidence="9" type="ORF">HW564_02510</name>
</gene>
<keyword evidence="3 9" id="KW-0808">Transferase</keyword>
<feature type="domain" description="Glycosyltransferase 2-like" evidence="8">
    <location>
        <begin position="6"/>
        <end position="142"/>
    </location>
</feature>
<dbReference type="Proteomes" id="UP000565723">
    <property type="component" value="Unassembled WGS sequence"/>
</dbReference>
<dbReference type="PANTHER" id="PTHR48090:SF3">
    <property type="entry name" value="UNDECAPRENYL-PHOSPHATE 4-DEOXY-4-FORMAMIDO-L-ARABINOSE TRANSFERASE"/>
    <property type="match status" value="1"/>
</dbReference>
<organism evidence="9 10">
    <name type="scientific">Ruegeria pomeroyi</name>
    <dbReference type="NCBI Taxonomy" id="89184"/>
    <lineage>
        <taxon>Bacteria</taxon>
        <taxon>Pseudomonadati</taxon>
        <taxon>Pseudomonadota</taxon>
        <taxon>Alphaproteobacteria</taxon>
        <taxon>Rhodobacterales</taxon>
        <taxon>Roseobacteraceae</taxon>
        <taxon>Ruegeria</taxon>
    </lineage>
</organism>
<evidence type="ECO:0000313" key="9">
    <source>
        <dbReference type="EMBL" id="NVK95779.1"/>
    </source>
</evidence>
<keyword evidence="6" id="KW-1133">Transmembrane helix</keyword>
<dbReference type="GO" id="GO:0005886">
    <property type="term" value="C:plasma membrane"/>
    <property type="evidence" value="ECO:0007669"/>
    <property type="project" value="TreeGrafter"/>
</dbReference>
<evidence type="ECO:0000259" key="8">
    <source>
        <dbReference type="Pfam" id="PF00535"/>
    </source>
</evidence>
<dbReference type="InterPro" id="IPR001173">
    <property type="entry name" value="Glyco_trans_2-like"/>
</dbReference>
<keyword evidence="2" id="KW-0328">Glycosyltransferase</keyword>
<feature type="non-terminal residue" evidence="9">
    <location>
        <position position="281"/>
    </location>
</feature>
<dbReference type="PANTHER" id="PTHR48090">
    <property type="entry name" value="UNDECAPRENYL-PHOSPHATE 4-DEOXY-4-FORMAMIDO-L-ARABINOSE TRANSFERASE-RELATED"/>
    <property type="match status" value="1"/>
</dbReference>
<evidence type="ECO:0000256" key="2">
    <source>
        <dbReference type="ARBA" id="ARBA00022676"/>
    </source>
</evidence>
<dbReference type="RefSeq" id="WP_011046592.1">
    <property type="nucleotide sequence ID" value="NZ_CP076685.1"/>
</dbReference>
<keyword evidence="7" id="KW-0472">Membrane</keyword>
<reference evidence="9 10" key="1">
    <citation type="journal article" date="2020" name="Proc. Natl. Acad. Sci. U.S.A.">
        <title>Ecological drivers of bacterial community assembly in synthetic phycospheres.</title>
        <authorList>
            <person name="Fu H."/>
            <person name="Uchimiya M."/>
            <person name="Gore J."/>
            <person name="Moran M.A."/>
        </authorList>
    </citation>
    <scope>NUCLEOTIDE SEQUENCE [LARGE SCALE GENOMIC DNA]</scope>
    <source>
        <strain evidence="9">HF-Din03</strain>
    </source>
</reference>
<evidence type="ECO:0000256" key="7">
    <source>
        <dbReference type="ARBA" id="ARBA00023136"/>
    </source>
</evidence>
<dbReference type="Pfam" id="PF00535">
    <property type="entry name" value="Glycos_transf_2"/>
    <property type="match status" value="1"/>
</dbReference>
<dbReference type="EMBL" id="JABXIY010000007">
    <property type="protein sequence ID" value="NVK95779.1"/>
    <property type="molecule type" value="Genomic_DNA"/>
</dbReference>
<proteinExistence type="predicted"/>
<dbReference type="InterPro" id="IPR029044">
    <property type="entry name" value="Nucleotide-diphossugar_trans"/>
</dbReference>
<dbReference type="SUPFAM" id="SSF53448">
    <property type="entry name" value="Nucleotide-diphospho-sugar transferases"/>
    <property type="match status" value="1"/>
</dbReference>
<dbReference type="OMA" id="RDYYRIW"/>
<evidence type="ECO:0000256" key="5">
    <source>
        <dbReference type="ARBA" id="ARBA00022985"/>
    </source>
</evidence>
<evidence type="ECO:0000313" key="10">
    <source>
        <dbReference type="Proteomes" id="UP000565723"/>
    </source>
</evidence>
<keyword evidence="4" id="KW-0812">Transmembrane</keyword>
<comment type="caution">
    <text evidence="9">The sequence shown here is derived from an EMBL/GenBank/DDBJ whole genome shotgun (WGS) entry which is preliminary data.</text>
</comment>
<dbReference type="GO" id="GO:0009103">
    <property type="term" value="P:lipopolysaccharide biosynthetic process"/>
    <property type="evidence" value="ECO:0007669"/>
    <property type="project" value="UniProtKB-KW"/>
</dbReference>
<dbReference type="InterPro" id="IPR050256">
    <property type="entry name" value="Glycosyltransferase_2"/>
</dbReference>
<keyword evidence="1" id="KW-1003">Cell membrane</keyword>
<evidence type="ECO:0000256" key="1">
    <source>
        <dbReference type="ARBA" id="ARBA00022475"/>
    </source>
</evidence>
<evidence type="ECO:0000256" key="6">
    <source>
        <dbReference type="ARBA" id="ARBA00022989"/>
    </source>
</evidence>
<keyword evidence="5" id="KW-0448">Lipopolysaccharide biosynthesis</keyword>
<dbReference type="Gene3D" id="3.90.550.10">
    <property type="entry name" value="Spore Coat Polysaccharide Biosynthesis Protein SpsA, Chain A"/>
    <property type="match status" value="1"/>
</dbReference>
<dbReference type="GO" id="GO:0099621">
    <property type="term" value="F:undecaprenyl-phosphate 4-deoxy-4-formamido-L-arabinose transferase activity"/>
    <property type="evidence" value="ECO:0007669"/>
    <property type="project" value="TreeGrafter"/>
</dbReference>
<evidence type="ECO:0000256" key="4">
    <source>
        <dbReference type="ARBA" id="ARBA00022692"/>
    </source>
</evidence>